<dbReference type="EnsemblFungi" id="PTTG_27878-t43_1">
    <property type="protein sequence ID" value="PTTG_27878-t43_1-p1"/>
    <property type="gene ID" value="PTTG_27878"/>
</dbReference>
<dbReference type="EMBL" id="ADAS02000075">
    <property type="protein sequence ID" value="OAV91778.1"/>
    <property type="molecule type" value="Genomic_DNA"/>
</dbReference>
<accession>A0A180GH79</accession>
<feature type="compositionally biased region" description="Polar residues" evidence="1">
    <location>
        <begin position="257"/>
        <end position="267"/>
    </location>
</feature>
<evidence type="ECO:0000313" key="4">
    <source>
        <dbReference type="Proteomes" id="UP000005240"/>
    </source>
</evidence>
<keyword evidence="4" id="KW-1185">Reference proteome</keyword>
<reference evidence="2" key="1">
    <citation type="submission" date="2009-11" db="EMBL/GenBank/DDBJ databases">
        <authorList>
            <consortium name="The Broad Institute Genome Sequencing Platform"/>
            <person name="Ward D."/>
            <person name="Feldgarden M."/>
            <person name="Earl A."/>
            <person name="Young S.K."/>
            <person name="Zeng Q."/>
            <person name="Koehrsen M."/>
            <person name="Alvarado L."/>
            <person name="Berlin A."/>
            <person name="Bochicchio J."/>
            <person name="Borenstein D."/>
            <person name="Chapman S.B."/>
            <person name="Chen Z."/>
            <person name="Engels R."/>
            <person name="Freedman E."/>
            <person name="Gellesch M."/>
            <person name="Goldberg J."/>
            <person name="Griggs A."/>
            <person name="Gujja S."/>
            <person name="Heilman E."/>
            <person name="Heiman D."/>
            <person name="Hepburn T."/>
            <person name="Howarth C."/>
            <person name="Jen D."/>
            <person name="Larson L."/>
            <person name="Lewis B."/>
            <person name="Mehta T."/>
            <person name="Park D."/>
            <person name="Pearson M."/>
            <person name="Roberts A."/>
            <person name="Saif S."/>
            <person name="Shea T."/>
            <person name="Shenoy N."/>
            <person name="Sisk P."/>
            <person name="Stolte C."/>
            <person name="Sykes S."/>
            <person name="Thomson T."/>
            <person name="Walk T."/>
            <person name="White J."/>
            <person name="Yandava C."/>
            <person name="Izard J."/>
            <person name="Baranova O.V."/>
            <person name="Blanton J.M."/>
            <person name="Tanner A.C."/>
            <person name="Dewhirst F.E."/>
            <person name="Haas B."/>
            <person name="Nusbaum C."/>
            <person name="Birren B."/>
        </authorList>
    </citation>
    <scope>NUCLEOTIDE SEQUENCE [LARGE SCALE GENOMIC DNA]</scope>
    <source>
        <strain evidence="2">1-1 BBBD Race 1</strain>
    </source>
</reference>
<name>A0A180GH79_PUCT1</name>
<gene>
    <name evidence="2" type="ORF">PTTG_27878</name>
</gene>
<organism evidence="2">
    <name type="scientific">Puccinia triticina (isolate 1-1 / race 1 (BBBD))</name>
    <name type="common">Brown leaf rust fungus</name>
    <dbReference type="NCBI Taxonomy" id="630390"/>
    <lineage>
        <taxon>Eukaryota</taxon>
        <taxon>Fungi</taxon>
        <taxon>Dikarya</taxon>
        <taxon>Basidiomycota</taxon>
        <taxon>Pucciniomycotina</taxon>
        <taxon>Pucciniomycetes</taxon>
        <taxon>Pucciniales</taxon>
        <taxon>Pucciniaceae</taxon>
        <taxon>Puccinia</taxon>
    </lineage>
</organism>
<evidence type="ECO:0000256" key="1">
    <source>
        <dbReference type="SAM" id="MobiDB-lite"/>
    </source>
</evidence>
<dbReference type="AlphaFoldDB" id="A0A180GH79"/>
<evidence type="ECO:0000313" key="3">
    <source>
        <dbReference type="EnsemblFungi" id="PTTG_27878-t43_1-p1"/>
    </source>
</evidence>
<dbReference type="Proteomes" id="UP000005240">
    <property type="component" value="Unassembled WGS sequence"/>
</dbReference>
<feature type="region of interest" description="Disordered" evidence="1">
    <location>
        <begin position="210"/>
        <end position="268"/>
    </location>
</feature>
<evidence type="ECO:0000313" key="2">
    <source>
        <dbReference type="EMBL" id="OAV91778.1"/>
    </source>
</evidence>
<dbReference type="VEuPathDB" id="FungiDB:PTTG_27878"/>
<reference evidence="3 4" key="3">
    <citation type="journal article" date="2017" name="G3 (Bethesda)">
        <title>Comparative analysis highlights variable genome content of wheat rusts and divergence of the mating loci.</title>
        <authorList>
            <person name="Cuomo C.A."/>
            <person name="Bakkeren G."/>
            <person name="Khalil H.B."/>
            <person name="Panwar V."/>
            <person name="Joly D."/>
            <person name="Linning R."/>
            <person name="Sakthikumar S."/>
            <person name="Song X."/>
            <person name="Adiconis X."/>
            <person name="Fan L."/>
            <person name="Goldberg J.M."/>
            <person name="Levin J.Z."/>
            <person name="Young S."/>
            <person name="Zeng Q."/>
            <person name="Anikster Y."/>
            <person name="Bruce M."/>
            <person name="Wang M."/>
            <person name="Yin C."/>
            <person name="McCallum B."/>
            <person name="Szabo L.J."/>
            <person name="Hulbert S."/>
            <person name="Chen X."/>
            <person name="Fellers J.P."/>
        </authorList>
    </citation>
    <scope>NUCLEOTIDE SEQUENCE</scope>
    <source>
        <strain evidence="4">Isolate 1-1 / race 1 (BBBD)</strain>
        <strain evidence="3">isolate 1-1 / race 1 (BBBD)</strain>
    </source>
</reference>
<sequence length="322" mass="34796">MPREANRVGQIGIEIGLTTSQLERAQHMASGSTKVVPSINPANTTRGFVYHHEVQKLLLPNLQSYGQTQAVSNLSLIANTPLVLVKADLDAMSNEWKLLNLPPGYAAQDDAQDNDAITSVMTSARIRRRAVPQAIPTITDVTILRDFSPTRALMTRPEVVQSIHISLLVLLSYTDLSQERLGDSAGPITRSRSSPPSLWHVIGYEPSTPLTLEPDLQSTVADPTGSSNNQKTLIPSDQSSPSSSTSDVKDKDDHQSFDSFHTNTTGETARLAKQLQPEDIIEDAKPQSSLNIMSKSSLGLNSIKCYTKNSMGPTSLPGATVG</sequence>
<feature type="compositionally biased region" description="Low complexity" evidence="1">
    <location>
        <begin position="235"/>
        <end position="246"/>
    </location>
</feature>
<feature type="compositionally biased region" description="Basic and acidic residues" evidence="1">
    <location>
        <begin position="247"/>
        <end position="256"/>
    </location>
</feature>
<proteinExistence type="predicted"/>
<reference evidence="2" key="2">
    <citation type="submission" date="2016-05" db="EMBL/GenBank/DDBJ databases">
        <title>Comparative analysis highlights variable genome content of wheat rusts and divergence of the mating loci.</title>
        <authorList>
            <person name="Cuomo C.A."/>
            <person name="Bakkeren G."/>
            <person name="Szabo L."/>
            <person name="Khalil H."/>
            <person name="Joly D."/>
            <person name="Goldberg J."/>
            <person name="Young S."/>
            <person name="Zeng Q."/>
            <person name="Fellers J."/>
        </authorList>
    </citation>
    <scope>NUCLEOTIDE SEQUENCE [LARGE SCALE GENOMIC DNA]</scope>
    <source>
        <strain evidence="2">1-1 BBBD Race 1</strain>
    </source>
</reference>
<feature type="compositionally biased region" description="Polar residues" evidence="1">
    <location>
        <begin position="216"/>
        <end position="233"/>
    </location>
</feature>
<reference evidence="3" key="4">
    <citation type="submission" date="2025-05" db="UniProtKB">
        <authorList>
            <consortium name="EnsemblFungi"/>
        </authorList>
    </citation>
    <scope>IDENTIFICATION</scope>
    <source>
        <strain evidence="3">isolate 1-1 / race 1 (BBBD)</strain>
    </source>
</reference>
<protein>
    <submittedName>
        <fullName evidence="2 3">Uncharacterized protein</fullName>
    </submittedName>
</protein>